<evidence type="ECO:0008006" key="12">
    <source>
        <dbReference type="Google" id="ProtNLM"/>
    </source>
</evidence>
<gene>
    <name evidence="10" type="ORF">ACJMK2_036577</name>
</gene>
<dbReference type="AlphaFoldDB" id="A0ABD3WHM7"/>
<proteinExistence type="predicted"/>
<comment type="caution">
    <text evidence="10">The sequence shown here is derived from an EMBL/GenBank/DDBJ whole genome shotgun (WGS) entry which is preliminary data.</text>
</comment>
<protein>
    <recommendedName>
        <fullName evidence="12">Suppressor of cytokine signaling 5</fullName>
    </recommendedName>
</protein>
<dbReference type="PROSITE" id="PS50225">
    <property type="entry name" value="SOCS"/>
    <property type="match status" value="1"/>
</dbReference>
<dbReference type="GO" id="GO:0009968">
    <property type="term" value="P:negative regulation of signal transduction"/>
    <property type="evidence" value="ECO:0007669"/>
    <property type="project" value="UniProtKB-KW"/>
</dbReference>
<keyword evidence="4" id="KW-0833">Ubl conjugation pathway</keyword>
<evidence type="ECO:0000256" key="1">
    <source>
        <dbReference type="ARBA" id="ARBA00004906"/>
    </source>
</evidence>
<dbReference type="EMBL" id="JBJQND010000006">
    <property type="protein sequence ID" value="KAL3873464.1"/>
    <property type="molecule type" value="Genomic_DNA"/>
</dbReference>
<dbReference type="PANTHER" id="PTHR10155">
    <property type="entry name" value="PHOSPHATIDYLINOSITOL 3-KINASE REGULATORY SUBUNIT"/>
    <property type="match status" value="1"/>
</dbReference>
<dbReference type="SMART" id="SM00969">
    <property type="entry name" value="SOCS_box"/>
    <property type="match status" value="1"/>
</dbReference>
<accession>A0ABD3WHM7</accession>
<sequence length="573" mass="64165">MDTGNSQGMEKPHKSCSSTKEKVGVSERAPIVNRHRIHRSTVRPFFCCGSQLSLTSLPENQDQSVSASKEEEYSDISDTEELFEDISAVKLEDDDDNEIPGTSASGLTSHFGQPYEPTIRILARNRIKSYGLQDKGAHKKSWTSKLKGKLHVSKPFLLENLSSSPHQQDICACTSFKGNDDNEASTSQSQSSHNDAAMPLPVSMLSQLVPGPSNALFIKVASGSKSGKGKGKGKLKSKESESRNSPLPAIVGLNELYPIEDIDEQLIAQRRQEMEEGIDMCDLAVNHTKDIRLGASAFAQGPRPICSGCGERSTVVPYPSYGDLGEKFAASQQAKVWGSTSMQIKNPNRSVENNSSLRTNLSNLGDRIGRLTQNNVKIPPAITPVVHTQVDYVHFLVPEIDKITSSSYYWGVMDRYEAEKLIDNKPEGTFLLRDSAQEDFLFSVSFRRYWRSLHARIEQWNHTFSFDSRDPGVFSTNTVCDLIEHYKDPSCCMFFEPMLTRPLHRTFPFSLKHLCRTVICTSITYNGIDLLPLPNALKEYVKYYHYKQKVRVRRFDVAEESLYGPLVTPNSKD</sequence>
<reference evidence="10 11" key="1">
    <citation type="submission" date="2024-11" db="EMBL/GenBank/DDBJ databases">
        <title>Chromosome-level genome assembly of the freshwater bivalve Anodonta woodiana.</title>
        <authorList>
            <person name="Chen X."/>
        </authorList>
    </citation>
    <scope>NUCLEOTIDE SEQUENCE [LARGE SCALE GENOMIC DNA]</scope>
    <source>
        <strain evidence="10">MN2024</strain>
        <tissue evidence="10">Gills</tissue>
    </source>
</reference>
<feature type="domain" description="SOCS box" evidence="9">
    <location>
        <begin position="498"/>
        <end position="547"/>
    </location>
</feature>
<evidence type="ECO:0000256" key="7">
    <source>
        <dbReference type="SAM" id="MobiDB-lite"/>
    </source>
</evidence>
<evidence type="ECO:0000259" key="8">
    <source>
        <dbReference type="PROSITE" id="PS50001"/>
    </source>
</evidence>
<evidence type="ECO:0000256" key="2">
    <source>
        <dbReference type="ARBA" id="ARBA00022604"/>
    </source>
</evidence>
<dbReference type="InterPro" id="IPR000980">
    <property type="entry name" value="SH2"/>
</dbReference>
<dbReference type="Pfam" id="PF07525">
    <property type="entry name" value="SOCS_box"/>
    <property type="match status" value="1"/>
</dbReference>
<evidence type="ECO:0000256" key="6">
    <source>
        <dbReference type="PROSITE-ProRule" id="PRU00191"/>
    </source>
</evidence>
<dbReference type="InterPro" id="IPR036036">
    <property type="entry name" value="SOCS_box-like_dom_sf"/>
</dbReference>
<dbReference type="PROSITE" id="PS50001">
    <property type="entry name" value="SH2"/>
    <property type="match status" value="1"/>
</dbReference>
<feature type="domain" description="SH2" evidence="8">
    <location>
        <begin position="408"/>
        <end position="503"/>
    </location>
</feature>
<dbReference type="InterPro" id="IPR001496">
    <property type="entry name" value="SOCS_box"/>
</dbReference>
<keyword evidence="5 6" id="KW-0727">SH2 domain</keyword>
<dbReference type="SUPFAM" id="SSF158235">
    <property type="entry name" value="SOCS box-like"/>
    <property type="match status" value="1"/>
</dbReference>
<feature type="region of interest" description="Disordered" evidence="7">
    <location>
        <begin position="224"/>
        <end position="247"/>
    </location>
</feature>
<dbReference type="SMART" id="SM00253">
    <property type="entry name" value="SOCS"/>
    <property type="match status" value="1"/>
</dbReference>
<evidence type="ECO:0000256" key="5">
    <source>
        <dbReference type="ARBA" id="ARBA00022999"/>
    </source>
</evidence>
<dbReference type="FunFam" id="3.30.505.10:FF:000028">
    <property type="entry name" value="Suppressor of cytokine signaling 5"/>
    <property type="match status" value="1"/>
</dbReference>
<keyword evidence="2" id="KW-0341">Growth regulation</keyword>
<comment type="pathway">
    <text evidence="1">Protein modification; protein ubiquitination.</text>
</comment>
<keyword evidence="11" id="KW-1185">Reference proteome</keyword>
<dbReference type="PANTHER" id="PTHR10155:SF0">
    <property type="entry name" value="SUPPRESSOR OF CYTOKINE SIGNALING AT 36E, ISOFORM D"/>
    <property type="match status" value="1"/>
</dbReference>
<feature type="region of interest" description="Disordered" evidence="7">
    <location>
        <begin position="58"/>
        <end position="77"/>
    </location>
</feature>
<feature type="region of interest" description="Disordered" evidence="7">
    <location>
        <begin position="1"/>
        <end position="25"/>
    </location>
</feature>
<dbReference type="Pfam" id="PF00017">
    <property type="entry name" value="SH2"/>
    <property type="match status" value="1"/>
</dbReference>
<organism evidence="10 11">
    <name type="scientific">Sinanodonta woodiana</name>
    <name type="common">Chinese pond mussel</name>
    <name type="synonym">Anodonta woodiana</name>
    <dbReference type="NCBI Taxonomy" id="1069815"/>
    <lineage>
        <taxon>Eukaryota</taxon>
        <taxon>Metazoa</taxon>
        <taxon>Spiralia</taxon>
        <taxon>Lophotrochozoa</taxon>
        <taxon>Mollusca</taxon>
        <taxon>Bivalvia</taxon>
        <taxon>Autobranchia</taxon>
        <taxon>Heteroconchia</taxon>
        <taxon>Palaeoheterodonta</taxon>
        <taxon>Unionida</taxon>
        <taxon>Unionoidea</taxon>
        <taxon>Unionidae</taxon>
        <taxon>Unioninae</taxon>
        <taxon>Sinanodonta</taxon>
    </lineage>
</organism>
<dbReference type="Proteomes" id="UP001634394">
    <property type="component" value="Unassembled WGS sequence"/>
</dbReference>
<evidence type="ECO:0000259" key="9">
    <source>
        <dbReference type="PROSITE" id="PS50225"/>
    </source>
</evidence>
<dbReference type="InterPro" id="IPR036860">
    <property type="entry name" value="SH2_dom_sf"/>
</dbReference>
<evidence type="ECO:0000256" key="4">
    <source>
        <dbReference type="ARBA" id="ARBA00022786"/>
    </source>
</evidence>
<name>A0ABD3WHM7_SINWO</name>
<evidence type="ECO:0000313" key="11">
    <source>
        <dbReference type="Proteomes" id="UP001634394"/>
    </source>
</evidence>
<evidence type="ECO:0000313" key="10">
    <source>
        <dbReference type="EMBL" id="KAL3873464.1"/>
    </source>
</evidence>
<evidence type="ECO:0000256" key="3">
    <source>
        <dbReference type="ARBA" id="ARBA00022700"/>
    </source>
</evidence>
<feature type="compositionally biased region" description="Polar residues" evidence="7">
    <location>
        <begin position="58"/>
        <end position="67"/>
    </location>
</feature>
<dbReference type="Gene3D" id="3.30.505.10">
    <property type="entry name" value="SH2 domain"/>
    <property type="match status" value="1"/>
</dbReference>
<dbReference type="SMART" id="SM00252">
    <property type="entry name" value="SH2"/>
    <property type="match status" value="1"/>
</dbReference>
<dbReference type="SUPFAM" id="SSF55550">
    <property type="entry name" value="SH2 domain"/>
    <property type="match status" value="1"/>
</dbReference>
<keyword evidence="3" id="KW-0734">Signal transduction inhibitor</keyword>